<evidence type="ECO:0000313" key="18">
    <source>
        <dbReference type="Proteomes" id="UP000820818"/>
    </source>
</evidence>
<evidence type="ECO:0000256" key="12">
    <source>
        <dbReference type="RuleBase" id="RU000489"/>
    </source>
</evidence>
<feature type="compositionally biased region" description="Low complexity" evidence="13">
    <location>
        <begin position="824"/>
        <end position="910"/>
    </location>
</feature>
<dbReference type="InterPro" id="IPR029070">
    <property type="entry name" value="Chitinase_insertion_sf"/>
</dbReference>
<evidence type="ECO:0000256" key="1">
    <source>
        <dbReference type="ARBA" id="ARBA00000822"/>
    </source>
</evidence>
<dbReference type="GO" id="GO:0008061">
    <property type="term" value="F:chitin binding"/>
    <property type="evidence" value="ECO:0007669"/>
    <property type="project" value="UniProtKB-KW"/>
</dbReference>
<feature type="domain" description="GH18" evidence="16">
    <location>
        <begin position="21"/>
        <end position="394"/>
    </location>
</feature>
<dbReference type="SUPFAM" id="SSF51445">
    <property type="entry name" value="(Trans)glycosidases"/>
    <property type="match status" value="2"/>
</dbReference>
<comment type="similarity">
    <text evidence="2">Belongs to the glycosyl hydrolase 18 family. Chitinase class II subfamily.</text>
</comment>
<evidence type="ECO:0000256" key="5">
    <source>
        <dbReference type="ARBA" id="ARBA00022729"/>
    </source>
</evidence>
<dbReference type="EC" id="3.2.1.14" evidence="3"/>
<evidence type="ECO:0000256" key="13">
    <source>
        <dbReference type="SAM" id="MobiDB-lite"/>
    </source>
</evidence>
<evidence type="ECO:0000256" key="8">
    <source>
        <dbReference type="ARBA" id="ARBA00023157"/>
    </source>
</evidence>
<comment type="caution">
    <text evidence="17">The sequence shown here is derived from an EMBL/GenBank/DDBJ whole genome shotgun (WGS) entry which is preliminary data.</text>
</comment>
<dbReference type="PANTHER" id="PTHR11177:SF360">
    <property type="entry name" value="CHITINASE 4-RELATED"/>
    <property type="match status" value="1"/>
</dbReference>
<dbReference type="InterPro" id="IPR011583">
    <property type="entry name" value="Chitinase_II/V-like_cat"/>
</dbReference>
<evidence type="ECO:0000256" key="11">
    <source>
        <dbReference type="ARBA" id="ARBA00023326"/>
    </source>
</evidence>
<dbReference type="PROSITE" id="PS01095">
    <property type="entry name" value="GH18_1"/>
    <property type="match status" value="2"/>
</dbReference>
<gene>
    <name evidence="17" type="ORF">GHT06_018284</name>
</gene>
<dbReference type="GO" id="GO:0000272">
    <property type="term" value="P:polysaccharide catabolic process"/>
    <property type="evidence" value="ECO:0007669"/>
    <property type="project" value="UniProtKB-KW"/>
</dbReference>
<comment type="catalytic activity">
    <reaction evidence="1">
        <text>Random endo-hydrolysis of N-acetyl-beta-D-glucosaminide (1-&gt;4)-beta-linkages in chitin and chitodextrins.</text>
        <dbReference type="EC" id="3.2.1.14"/>
    </reaction>
</comment>
<dbReference type="Gene3D" id="3.10.50.10">
    <property type="match status" value="2"/>
</dbReference>
<dbReference type="Gene3D" id="3.20.20.80">
    <property type="entry name" value="Glycosidases"/>
    <property type="match status" value="2"/>
</dbReference>
<dbReference type="SUPFAM" id="SSF57625">
    <property type="entry name" value="Invertebrate chitin-binding proteins"/>
    <property type="match status" value="1"/>
</dbReference>
<evidence type="ECO:0000259" key="15">
    <source>
        <dbReference type="PROSITE" id="PS50940"/>
    </source>
</evidence>
<sequence length="988" mass="108056">MRLLIFSLVFGSVIVAAYSQKKMVCYYGTWAVYRPGNGKFDVENIDTNLCTHIIYGFTGLGTDNTITCLDPWNDLDPSEGGGRGALNRFTGLKSKNPSMKALVAIGGWNEGSEKYSKMVSDPAKRSIFVNSVVNFIRKYNFDGLDFDWEYPANRGGVPSDKQNFVSMIQELKTAFAPYGWILTAAVSPGKSTIDSAYDIPAVANILDQVHVMTYDYHGAWEPYTGLNSPLFSNPTLDKGSDAILNANWTINYWISNGVPRSKIIMGMPLYGRGFVLNNAAVNGFYAPAALPIPEGPYTRQNGTWGYNEICEKFASESGWTVVRDSCYQAPYAYRGSLWIGYDDKQSLKTKGQMIAAMDLGGALIWEMDTDDFRGLCHGTPFILTKSIIEGMNGPTNLMPTNPCTSGSTPEYTTTVAPTTPPPSTKKKMICYFGSWAVYRPGNGKFDVEDIDTNLCTHIIYGFTGLAADNTITCLDPWNDLSDGGGRGALNRFTGLKTRNPSMKALVAIGGWNEGSEKYSKMVSDPAKRSIFVNSVVNFIRKYNFDGLDFDWEYPANRGGIPSDKENFVLMIRELKDAFAPYGWILTAAVSPGKSTIDSAYDIPAVAGILDQVHVMTYDYHGAWETYTGLNAPLFSNPNFDKGSDILLNANWTINYWISNGVSRSKIIMGMPLYGRGFVLDNAAVNGFYAPAALPIPEGPYTRQNGTWGYNEICEKFASESGWTVVRDSCYQAPYAYRGNLWIGYDDQQSLKNKGQMVAAMDLGGALIWEMDTDDFRGICHGTTFILTKAIIEGMNGPNNLMPTPCPAVTTTTTAIVSTTTTPLTTTTKSTTTTPTTTTSTTTTPITTTPTTTTTTPTTTTPTTTTSTTTKSTTTTPTTTTLATTTTTTTTTTTKPPTMTSTTVDSITSTAAPPPVTTYPPSYYCKREGYNADPDDCGVFHQCVYYEATGWQDFVRPCAPGTVFSESLYTCAQPELVPGCEFYYVTTTK</sequence>
<dbReference type="InterPro" id="IPR017853">
    <property type="entry name" value="GH"/>
</dbReference>
<organism evidence="17 18">
    <name type="scientific">Daphnia sinensis</name>
    <dbReference type="NCBI Taxonomy" id="1820382"/>
    <lineage>
        <taxon>Eukaryota</taxon>
        <taxon>Metazoa</taxon>
        <taxon>Ecdysozoa</taxon>
        <taxon>Arthropoda</taxon>
        <taxon>Crustacea</taxon>
        <taxon>Branchiopoda</taxon>
        <taxon>Diplostraca</taxon>
        <taxon>Cladocera</taxon>
        <taxon>Anomopoda</taxon>
        <taxon>Daphniidae</taxon>
        <taxon>Daphnia</taxon>
        <taxon>Daphnia similis group</taxon>
    </lineage>
</organism>
<dbReference type="EMBL" id="WJBH02000007">
    <property type="protein sequence ID" value="KAI9555768.1"/>
    <property type="molecule type" value="Genomic_DNA"/>
</dbReference>
<evidence type="ECO:0000256" key="14">
    <source>
        <dbReference type="SAM" id="SignalP"/>
    </source>
</evidence>
<keyword evidence="8" id="KW-1015">Disulfide bond</keyword>
<dbReference type="SMART" id="SM00494">
    <property type="entry name" value="ChtBD2"/>
    <property type="match status" value="1"/>
</dbReference>
<evidence type="ECO:0000256" key="6">
    <source>
        <dbReference type="ARBA" id="ARBA00022801"/>
    </source>
</evidence>
<keyword evidence="10 12" id="KW-0326">Glycosidase</keyword>
<dbReference type="InterPro" id="IPR050314">
    <property type="entry name" value="Glycosyl_Hydrlase_18"/>
</dbReference>
<dbReference type="PANTHER" id="PTHR11177">
    <property type="entry name" value="CHITINASE"/>
    <property type="match status" value="1"/>
</dbReference>
<dbReference type="AlphaFoldDB" id="A0AAD5LDN1"/>
<dbReference type="FunFam" id="3.20.20.80:FF:000007">
    <property type="entry name" value="Acidic mammalian chitinase"/>
    <property type="match status" value="2"/>
</dbReference>
<dbReference type="InterPro" id="IPR036508">
    <property type="entry name" value="Chitin-bd_dom_sf"/>
</dbReference>
<accession>A0AAD5LDN1</accession>
<dbReference type="PROSITE" id="PS50940">
    <property type="entry name" value="CHIT_BIND_II"/>
    <property type="match status" value="1"/>
</dbReference>
<feature type="region of interest" description="Disordered" evidence="13">
    <location>
        <begin position="824"/>
        <end position="912"/>
    </location>
</feature>
<dbReference type="InterPro" id="IPR001579">
    <property type="entry name" value="Glyco_hydro_18_chit_AS"/>
</dbReference>
<dbReference type="PROSITE" id="PS51910">
    <property type="entry name" value="GH18_2"/>
    <property type="match status" value="2"/>
</dbReference>
<dbReference type="FunFam" id="3.10.50.10:FF:000004">
    <property type="entry name" value="Chitinase 5"/>
    <property type="match status" value="2"/>
</dbReference>
<keyword evidence="18" id="KW-1185">Reference proteome</keyword>
<evidence type="ECO:0000256" key="10">
    <source>
        <dbReference type="ARBA" id="ARBA00023295"/>
    </source>
</evidence>
<feature type="domain" description="Chitin-binding type-2" evidence="15">
    <location>
        <begin position="921"/>
        <end position="981"/>
    </location>
</feature>
<dbReference type="CDD" id="cd02872">
    <property type="entry name" value="GH18_chitolectin_chitotriosidase"/>
    <property type="match status" value="2"/>
</dbReference>
<evidence type="ECO:0000313" key="17">
    <source>
        <dbReference type="EMBL" id="KAI9555768.1"/>
    </source>
</evidence>
<dbReference type="Gene3D" id="2.170.140.10">
    <property type="entry name" value="Chitin binding domain"/>
    <property type="match status" value="1"/>
</dbReference>
<keyword evidence="7" id="KW-0146">Chitin degradation</keyword>
<keyword evidence="11" id="KW-0624">Polysaccharide degradation</keyword>
<dbReference type="GO" id="GO:0005576">
    <property type="term" value="C:extracellular region"/>
    <property type="evidence" value="ECO:0007669"/>
    <property type="project" value="InterPro"/>
</dbReference>
<evidence type="ECO:0000256" key="9">
    <source>
        <dbReference type="ARBA" id="ARBA00023277"/>
    </source>
</evidence>
<feature type="signal peptide" evidence="14">
    <location>
        <begin position="1"/>
        <end position="19"/>
    </location>
</feature>
<keyword evidence="6 12" id="KW-0378">Hydrolase</keyword>
<feature type="chain" id="PRO_5042182319" description="chitinase" evidence="14">
    <location>
        <begin position="20"/>
        <end position="988"/>
    </location>
</feature>
<dbReference type="InterPro" id="IPR001223">
    <property type="entry name" value="Glyco_hydro18_cat"/>
</dbReference>
<evidence type="ECO:0000259" key="16">
    <source>
        <dbReference type="PROSITE" id="PS51910"/>
    </source>
</evidence>
<evidence type="ECO:0000256" key="3">
    <source>
        <dbReference type="ARBA" id="ARBA00012729"/>
    </source>
</evidence>
<dbReference type="Pfam" id="PF00704">
    <property type="entry name" value="Glyco_hydro_18"/>
    <property type="match status" value="2"/>
</dbReference>
<proteinExistence type="inferred from homology"/>
<dbReference type="SMART" id="SM00636">
    <property type="entry name" value="Glyco_18"/>
    <property type="match status" value="2"/>
</dbReference>
<evidence type="ECO:0000256" key="7">
    <source>
        <dbReference type="ARBA" id="ARBA00023024"/>
    </source>
</evidence>
<dbReference type="Pfam" id="PF01607">
    <property type="entry name" value="CBM_14"/>
    <property type="match status" value="1"/>
</dbReference>
<keyword evidence="9" id="KW-0119">Carbohydrate metabolism</keyword>
<dbReference type="InterPro" id="IPR002557">
    <property type="entry name" value="Chitin-bd_dom"/>
</dbReference>
<dbReference type="GO" id="GO:0006032">
    <property type="term" value="P:chitin catabolic process"/>
    <property type="evidence" value="ECO:0007669"/>
    <property type="project" value="UniProtKB-KW"/>
</dbReference>
<name>A0AAD5LDN1_9CRUS</name>
<dbReference type="GO" id="GO:0008843">
    <property type="term" value="F:endochitinase activity"/>
    <property type="evidence" value="ECO:0007669"/>
    <property type="project" value="UniProtKB-EC"/>
</dbReference>
<keyword evidence="5 14" id="KW-0732">Signal</keyword>
<reference evidence="17 18" key="1">
    <citation type="submission" date="2022-05" db="EMBL/GenBank/DDBJ databases">
        <title>A multi-omics perspective on studying reproductive biology in Daphnia sinensis.</title>
        <authorList>
            <person name="Jia J."/>
        </authorList>
    </citation>
    <scope>NUCLEOTIDE SEQUENCE [LARGE SCALE GENOMIC DNA]</scope>
    <source>
        <strain evidence="17 18">WSL</strain>
    </source>
</reference>
<dbReference type="SUPFAM" id="SSF54556">
    <property type="entry name" value="Chitinase insertion domain"/>
    <property type="match status" value="2"/>
</dbReference>
<evidence type="ECO:0000256" key="2">
    <source>
        <dbReference type="ARBA" id="ARBA00009121"/>
    </source>
</evidence>
<keyword evidence="4" id="KW-0147">Chitin-binding</keyword>
<dbReference type="Proteomes" id="UP000820818">
    <property type="component" value="Linkage Group LG7"/>
</dbReference>
<protein>
    <recommendedName>
        <fullName evidence="3">chitinase</fullName>
        <ecNumber evidence="3">3.2.1.14</ecNumber>
    </recommendedName>
</protein>
<feature type="domain" description="GH18" evidence="16">
    <location>
        <begin position="426"/>
        <end position="797"/>
    </location>
</feature>
<evidence type="ECO:0000256" key="4">
    <source>
        <dbReference type="ARBA" id="ARBA00022669"/>
    </source>
</evidence>